<reference evidence="1" key="1">
    <citation type="journal article" date="2020" name="Nature">
        <title>Giant virus diversity and host interactions through global metagenomics.</title>
        <authorList>
            <person name="Schulz F."/>
            <person name="Roux S."/>
            <person name="Paez-Espino D."/>
            <person name="Jungbluth S."/>
            <person name="Walsh D.A."/>
            <person name="Denef V.J."/>
            <person name="McMahon K.D."/>
            <person name="Konstantinidis K.T."/>
            <person name="Eloe-Fadrosh E.A."/>
            <person name="Kyrpides N.C."/>
            <person name="Woyke T."/>
        </authorList>
    </citation>
    <scope>NUCLEOTIDE SEQUENCE</scope>
    <source>
        <strain evidence="1">GVMAG-M-3300023179-91</strain>
    </source>
</reference>
<proteinExistence type="predicted"/>
<name>A0A6C0HCK3_9ZZZZ</name>
<evidence type="ECO:0008006" key="2">
    <source>
        <dbReference type="Google" id="ProtNLM"/>
    </source>
</evidence>
<dbReference type="AlphaFoldDB" id="A0A6C0HCK3"/>
<evidence type="ECO:0000313" key="1">
    <source>
        <dbReference type="EMBL" id="QHT78362.1"/>
    </source>
</evidence>
<dbReference type="Gene3D" id="3.30.40.220">
    <property type="match status" value="1"/>
</dbReference>
<protein>
    <recommendedName>
        <fullName evidence="2">HNH endonuclease</fullName>
    </recommendedName>
</protein>
<organism evidence="1">
    <name type="scientific">viral metagenome</name>
    <dbReference type="NCBI Taxonomy" id="1070528"/>
    <lineage>
        <taxon>unclassified sequences</taxon>
        <taxon>metagenomes</taxon>
        <taxon>organismal metagenomes</taxon>
    </lineage>
</organism>
<sequence>MEEQGEKKVLISGTNNRYQIKKLTRADAEIKKRKVFEKWGLSEEYFTDEKQLELIKELFDLLQKTEIANNSNESNIIKNELNKKISSYKQQDITRKLLDTEKFIDLDTIITMLFDCKLECYYCKEKMAVLYELTREMKQWSVDRINNDLGHNRDNIVMACLDCNLRRRRKGKDAFLFTKQLNIIKSEENAF</sequence>
<dbReference type="EMBL" id="MN739930">
    <property type="protein sequence ID" value="QHT78362.1"/>
    <property type="molecule type" value="Genomic_DNA"/>
</dbReference>
<accession>A0A6C0HCK3</accession>